<dbReference type="EMBL" id="OX596105">
    <property type="protein sequence ID" value="CAN0061926.1"/>
    <property type="molecule type" value="Genomic_DNA"/>
</dbReference>
<accession>A0AC59YXN8</accession>
<organism evidence="1 2">
    <name type="scientific">Rangifer tarandus platyrhynchus</name>
    <name type="common">Svalbard reindeer</name>
    <dbReference type="NCBI Taxonomy" id="3082113"/>
    <lineage>
        <taxon>Eukaryota</taxon>
        <taxon>Metazoa</taxon>
        <taxon>Chordata</taxon>
        <taxon>Craniata</taxon>
        <taxon>Vertebrata</taxon>
        <taxon>Euteleostomi</taxon>
        <taxon>Mammalia</taxon>
        <taxon>Eutheria</taxon>
        <taxon>Laurasiatheria</taxon>
        <taxon>Artiodactyla</taxon>
        <taxon>Ruminantia</taxon>
        <taxon>Pecora</taxon>
        <taxon>Cervidae</taxon>
        <taxon>Odocoileinae</taxon>
        <taxon>Rangifer</taxon>
    </lineage>
</organism>
<reference evidence="1" key="1">
    <citation type="submission" date="2023-05" db="EMBL/GenBank/DDBJ databases">
        <authorList>
            <consortium name="ELIXIR-Norway"/>
        </authorList>
    </citation>
    <scope>NUCLEOTIDE SEQUENCE</scope>
</reference>
<sequence length="102" mass="11332">MTSSGARAQPGFIPNPFGGWPTGALTSLPWEGGMQSMGTLQEILAQQRMYQAGWPFRQLETDYRIKRLMDGGGTWRASLQFSGEEREENSCASFIWVCLLGP</sequence>
<evidence type="ECO:0000313" key="2">
    <source>
        <dbReference type="Proteomes" id="UP001162501"/>
    </source>
</evidence>
<reference evidence="1" key="2">
    <citation type="submission" date="2025-03" db="EMBL/GenBank/DDBJ databases">
        <authorList>
            <consortium name="ELIXIR-Norway"/>
            <consortium name="Elixir Norway"/>
        </authorList>
    </citation>
    <scope>NUCLEOTIDE SEQUENCE</scope>
</reference>
<gene>
    <name evidence="1" type="ORF">MRATA1EN22A_LOCUS11452</name>
</gene>
<proteinExistence type="predicted"/>
<dbReference type="Proteomes" id="UP001162501">
    <property type="component" value="Chromosome 21"/>
</dbReference>
<name>A0AC59YXN8_RANTA</name>
<protein>
    <submittedName>
        <fullName evidence="1">Uncharacterized protein</fullName>
    </submittedName>
</protein>
<evidence type="ECO:0000313" key="1">
    <source>
        <dbReference type="EMBL" id="CAN0061926.1"/>
    </source>
</evidence>